<sequence>MDTLISFNSKIMNKIRTAGDGMESNENVNENKTNRHETRTVLRASSKESLLPGRLVQIYPSKIITPEKKSSHIYSKNPKFVPYEPYAGAVKPITPRLLLKGNKKSRNRMDINKLINQMSQMNTNINEFKPRSKLASCSDKSETDTDKTKIDKEIQNKLEELTKENENLKEQLKQQAQVNKELKTMLVASMGEDLEFQVHSLNEDKKHLANALVNSAQHLSTHQEQTEWLAGQCEVWRSKFLASSLMIEELAQCKKILNEKTVNLHQAVKQLLDERCRMRDMMICTYKNLYSLHENWLESVAISEYMGSKNRPIGNLNFNTTMPHSASVLDLASTNLKLSENISSSTEKQAINHLDSLATATEAEIYAEQVMAMPFEMKKLNEEPVNALVHHAYNNSGNISPPVASCMHCNGKVQLL</sequence>
<accession>A0A8B8HPK6</accession>
<dbReference type="GO" id="GO:0043001">
    <property type="term" value="P:Golgi to plasma membrane protein transport"/>
    <property type="evidence" value="ECO:0007669"/>
    <property type="project" value="InterPro"/>
</dbReference>
<dbReference type="GO" id="GO:0007030">
    <property type="term" value="P:Golgi organization"/>
    <property type="evidence" value="ECO:0007669"/>
    <property type="project" value="InterPro"/>
</dbReference>
<dbReference type="PANTHER" id="PTHR13066">
    <property type="entry name" value="BASIC LEUCINE ZIPPER NUCLEAR FACTOR 1 BLZF1 PROTEIN"/>
    <property type="match status" value="1"/>
</dbReference>
<dbReference type="PANTHER" id="PTHR13066:SF2">
    <property type="entry name" value="GOLGIN-45"/>
    <property type="match status" value="1"/>
</dbReference>
<evidence type="ECO:0000313" key="3">
    <source>
        <dbReference type="RefSeq" id="XP_026485486.2"/>
    </source>
</evidence>
<dbReference type="AlphaFoldDB" id="A0A8B8HPK6"/>
<keyword evidence="1" id="KW-0175">Coiled coil</keyword>
<evidence type="ECO:0000313" key="2">
    <source>
        <dbReference type="Proteomes" id="UP001652626"/>
    </source>
</evidence>
<protein>
    <submittedName>
        <fullName evidence="3">Golgin-45</fullName>
    </submittedName>
</protein>
<organism evidence="2 3">
    <name type="scientific">Vanessa tameamea</name>
    <name type="common">Kamehameha butterfly</name>
    <dbReference type="NCBI Taxonomy" id="334116"/>
    <lineage>
        <taxon>Eukaryota</taxon>
        <taxon>Metazoa</taxon>
        <taxon>Ecdysozoa</taxon>
        <taxon>Arthropoda</taxon>
        <taxon>Hexapoda</taxon>
        <taxon>Insecta</taxon>
        <taxon>Pterygota</taxon>
        <taxon>Neoptera</taxon>
        <taxon>Endopterygota</taxon>
        <taxon>Lepidoptera</taxon>
        <taxon>Glossata</taxon>
        <taxon>Ditrysia</taxon>
        <taxon>Papilionoidea</taxon>
        <taxon>Nymphalidae</taxon>
        <taxon>Nymphalinae</taxon>
        <taxon>Vanessa</taxon>
    </lineage>
</organism>
<evidence type="ECO:0000256" key="1">
    <source>
        <dbReference type="SAM" id="Coils"/>
    </source>
</evidence>
<dbReference type="OrthoDB" id="5959043at2759"/>
<dbReference type="InterPro" id="IPR027095">
    <property type="entry name" value="Golgin-45"/>
</dbReference>
<proteinExistence type="predicted"/>
<dbReference type="GeneID" id="113393011"/>
<feature type="coiled-coil region" evidence="1">
    <location>
        <begin position="147"/>
        <end position="185"/>
    </location>
</feature>
<dbReference type="GO" id="GO:0000139">
    <property type="term" value="C:Golgi membrane"/>
    <property type="evidence" value="ECO:0007669"/>
    <property type="project" value="TreeGrafter"/>
</dbReference>
<name>A0A8B8HPK6_VANTA</name>
<reference evidence="3" key="1">
    <citation type="submission" date="2025-08" db="UniProtKB">
        <authorList>
            <consortium name="RefSeq"/>
        </authorList>
    </citation>
    <scope>IDENTIFICATION</scope>
    <source>
        <tissue evidence="3">Whole body</tissue>
    </source>
</reference>
<keyword evidence="2" id="KW-1185">Reference proteome</keyword>
<dbReference type="RefSeq" id="XP_026485486.2">
    <property type="nucleotide sequence ID" value="XM_026629701.2"/>
</dbReference>
<dbReference type="Proteomes" id="UP001652626">
    <property type="component" value="Chromosome 12"/>
</dbReference>
<dbReference type="OMA" id="QGCCQLA"/>
<gene>
    <name evidence="3" type="primary">LOC113393011</name>
</gene>